<name>A0A3P3TAI8_9BACL</name>
<proteinExistence type="predicted"/>
<dbReference type="EMBL" id="RRCN01000002">
    <property type="protein sequence ID" value="RRJ54960.1"/>
    <property type="molecule type" value="Genomic_DNA"/>
</dbReference>
<protein>
    <submittedName>
        <fullName evidence="1">Uncharacterized protein</fullName>
    </submittedName>
</protein>
<reference evidence="1 2" key="1">
    <citation type="submission" date="2018-11" db="EMBL/GenBank/DDBJ databases">
        <title>Genome sequencing of Paenibacillus sp. KCOM 3021 (= ChDC PVNT-B20).</title>
        <authorList>
            <person name="Kook J.-K."/>
            <person name="Park S.-N."/>
            <person name="Lim Y.K."/>
        </authorList>
    </citation>
    <scope>NUCLEOTIDE SEQUENCE [LARGE SCALE GENOMIC DNA]</scope>
    <source>
        <strain evidence="1 2">KCOM 3021</strain>
    </source>
</reference>
<dbReference type="AlphaFoldDB" id="A0A3P3TAI8"/>
<sequence length="112" mass="12906">MKFKMLLIGSLLLNATLFIFNYSPERKAVFPSTPYILDANFFHSLDNIIITYDGLKTSAKILNDHDIPFTVNGQTVEQSDLIKDWPYKTFESSIELDENSNVLAVRFIQKDR</sequence>
<dbReference type="Proteomes" id="UP000267017">
    <property type="component" value="Unassembled WGS sequence"/>
</dbReference>
<organism evidence="1 2">
    <name type="scientific">Paenibacillus oralis</name>
    <dbReference type="NCBI Taxonomy" id="2490856"/>
    <lineage>
        <taxon>Bacteria</taxon>
        <taxon>Bacillati</taxon>
        <taxon>Bacillota</taxon>
        <taxon>Bacilli</taxon>
        <taxon>Bacillales</taxon>
        <taxon>Paenibacillaceae</taxon>
        <taxon>Paenibacillus</taxon>
    </lineage>
</organism>
<gene>
    <name evidence="1" type="ORF">EHV15_35915</name>
</gene>
<accession>A0A3P3TAI8</accession>
<keyword evidence="2" id="KW-1185">Reference proteome</keyword>
<evidence type="ECO:0000313" key="1">
    <source>
        <dbReference type="EMBL" id="RRJ54960.1"/>
    </source>
</evidence>
<evidence type="ECO:0000313" key="2">
    <source>
        <dbReference type="Proteomes" id="UP000267017"/>
    </source>
</evidence>
<comment type="caution">
    <text evidence="1">The sequence shown here is derived from an EMBL/GenBank/DDBJ whole genome shotgun (WGS) entry which is preliminary data.</text>
</comment>
<dbReference type="RefSeq" id="WP_128636053.1">
    <property type="nucleotide sequence ID" value="NZ_RRCN01000002.1"/>
</dbReference>